<dbReference type="EMBL" id="JAAMPI010000751">
    <property type="protein sequence ID" value="KAF4628871.1"/>
    <property type="molecule type" value="Genomic_DNA"/>
</dbReference>
<reference evidence="2 3" key="1">
    <citation type="submission" date="2020-03" db="EMBL/GenBank/DDBJ databases">
        <title>Draft Genome Sequence of Cudoniella acicularis.</title>
        <authorList>
            <person name="Buettner E."/>
            <person name="Kellner H."/>
        </authorList>
    </citation>
    <scope>NUCLEOTIDE SEQUENCE [LARGE SCALE GENOMIC DNA]</scope>
    <source>
        <strain evidence="2 3">DSM 108380</strain>
    </source>
</reference>
<feature type="compositionally biased region" description="Polar residues" evidence="1">
    <location>
        <begin position="34"/>
        <end position="48"/>
    </location>
</feature>
<name>A0A8H4W070_9HELO</name>
<protein>
    <submittedName>
        <fullName evidence="2">Uncharacterized protein</fullName>
    </submittedName>
</protein>
<feature type="region of interest" description="Disordered" evidence="1">
    <location>
        <begin position="34"/>
        <end position="65"/>
    </location>
</feature>
<evidence type="ECO:0000313" key="3">
    <source>
        <dbReference type="Proteomes" id="UP000566819"/>
    </source>
</evidence>
<accession>A0A8H4W070</accession>
<sequence>MSMYLGCRRGLEGLGDSPRSRRIRIRNQALTITNQSRSRAQQRRTIQTKTDKKPQVPFPPGAPSPLAAQHPTVANLLAIIDIIAIWTKKNVMPITIVARGRSGNTQNSAAITIYVSTLV</sequence>
<evidence type="ECO:0000313" key="2">
    <source>
        <dbReference type="EMBL" id="KAF4628871.1"/>
    </source>
</evidence>
<proteinExistence type="predicted"/>
<dbReference type="Proteomes" id="UP000566819">
    <property type="component" value="Unassembled WGS sequence"/>
</dbReference>
<comment type="caution">
    <text evidence="2">The sequence shown here is derived from an EMBL/GenBank/DDBJ whole genome shotgun (WGS) entry which is preliminary data.</text>
</comment>
<evidence type="ECO:0000256" key="1">
    <source>
        <dbReference type="SAM" id="MobiDB-lite"/>
    </source>
</evidence>
<dbReference type="AlphaFoldDB" id="A0A8H4W070"/>
<gene>
    <name evidence="2" type="ORF">G7Y89_g9284</name>
</gene>
<organism evidence="2 3">
    <name type="scientific">Cudoniella acicularis</name>
    <dbReference type="NCBI Taxonomy" id="354080"/>
    <lineage>
        <taxon>Eukaryota</taxon>
        <taxon>Fungi</taxon>
        <taxon>Dikarya</taxon>
        <taxon>Ascomycota</taxon>
        <taxon>Pezizomycotina</taxon>
        <taxon>Leotiomycetes</taxon>
        <taxon>Helotiales</taxon>
        <taxon>Tricladiaceae</taxon>
        <taxon>Cudoniella</taxon>
    </lineage>
</organism>
<keyword evidence="3" id="KW-1185">Reference proteome</keyword>